<proteinExistence type="predicted"/>
<dbReference type="PROSITE" id="PS50102">
    <property type="entry name" value="RRM"/>
    <property type="match status" value="1"/>
</dbReference>
<dbReference type="PANTHER" id="PTHR11176">
    <property type="entry name" value="BOULE-RELATED"/>
    <property type="match status" value="1"/>
</dbReference>
<feature type="compositionally biased region" description="Acidic residues" evidence="3">
    <location>
        <begin position="210"/>
        <end position="234"/>
    </location>
</feature>
<feature type="domain" description="RRM" evidence="4">
    <location>
        <begin position="14"/>
        <end position="95"/>
    </location>
</feature>
<keyword evidence="1 2" id="KW-0694">RNA-binding</keyword>
<evidence type="ECO:0000313" key="5">
    <source>
        <dbReference type="EMBL" id="VDC81461.1"/>
    </source>
</evidence>
<evidence type="ECO:0000256" key="3">
    <source>
        <dbReference type="SAM" id="MobiDB-lite"/>
    </source>
</evidence>
<evidence type="ECO:0000256" key="1">
    <source>
        <dbReference type="ARBA" id="ARBA00022884"/>
    </source>
</evidence>
<dbReference type="PANTHER" id="PTHR11176:SF47">
    <property type="entry name" value="(RAPE) HYPOTHETICAL PROTEIN"/>
    <property type="match status" value="1"/>
</dbReference>
<name>A0A3P6AB11_BRACM</name>
<accession>A0A3P6AB11</accession>
<dbReference type="SMART" id="SM00360">
    <property type="entry name" value="RRM"/>
    <property type="match status" value="1"/>
</dbReference>
<dbReference type="EMBL" id="LR031572">
    <property type="protein sequence ID" value="VDC81461.1"/>
    <property type="molecule type" value="Genomic_DNA"/>
</dbReference>
<sequence>MSQPNQKNNNFKDTKIFVGGLTWRTTTDDLKNFFQVRFGEVIDANVVSEGLPGGKLRSKGYGFVVFRNAESANTACQLPGPVIDGRQTNVNMAYIGAKNNTNLSNQNGLLNQAGPSHQYQNGLFNQAASHQYQIASHNPNQHFPQPYWAPYYGHHPYMYNVPCYSYPTAMVSVQMHQYVLAYRMHRNWERLNNQPSVKVSAPPNAPIVENNEDEADTETDSDQEGDINGEDNDINQDVNDQELGINEEDADTEADSDQEGEISAGEDNDIEQDVNDQELEINEEDADADTEAESDEGEISAGEDNDINQAVNDQDLEIMNGQEDDTKQEVDVTKQLANGVEVTLQCEIVCEEEAENTPQENGNGHEENGEQEEGEKQEYIKERVREAI</sequence>
<gene>
    <name evidence="5" type="ORF">BRAA03T12679Z</name>
</gene>
<feature type="compositionally biased region" description="Acidic residues" evidence="3">
    <location>
        <begin position="245"/>
        <end position="306"/>
    </location>
</feature>
<organism evidence="5">
    <name type="scientific">Brassica campestris</name>
    <name type="common">Field mustard</name>
    <dbReference type="NCBI Taxonomy" id="3711"/>
    <lineage>
        <taxon>Eukaryota</taxon>
        <taxon>Viridiplantae</taxon>
        <taxon>Streptophyta</taxon>
        <taxon>Embryophyta</taxon>
        <taxon>Tracheophyta</taxon>
        <taxon>Spermatophyta</taxon>
        <taxon>Magnoliopsida</taxon>
        <taxon>eudicotyledons</taxon>
        <taxon>Gunneridae</taxon>
        <taxon>Pentapetalae</taxon>
        <taxon>rosids</taxon>
        <taxon>malvids</taxon>
        <taxon>Brassicales</taxon>
        <taxon>Brassicaceae</taxon>
        <taxon>Brassiceae</taxon>
        <taxon>Brassica</taxon>
    </lineage>
</organism>
<dbReference type="AlphaFoldDB" id="A0A3P6AB11"/>
<evidence type="ECO:0000259" key="4">
    <source>
        <dbReference type="PROSITE" id="PS50102"/>
    </source>
</evidence>
<feature type="region of interest" description="Disordered" evidence="3">
    <location>
        <begin position="194"/>
        <end position="310"/>
    </location>
</feature>
<feature type="region of interest" description="Disordered" evidence="3">
    <location>
        <begin position="353"/>
        <end position="388"/>
    </location>
</feature>
<protein>
    <recommendedName>
        <fullName evidence="4">RRM domain-containing protein</fullName>
    </recommendedName>
</protein>
<dbReference type="Gene3D" id="3.30.70.330">
    <property type="match status" value="1"/>
</dbReference>
<dbReference type="InterPro" id="IPR000504">
    <property type="entry name" value="RRM_dom"/>
</dbReference>
<reference evidence="5" key="1">
    <citation type="submission" date="2018-11" db="EMBL/GenBank/DDBJ databases">
        <authorList>
            <consortium name="Genoscope - CEA"/>
            <person name="William W."/>
        </authorList>
    </citation>
    <scope>NUCLEOTIDE SEQUENCE</scope>
</reference>
<dbReference type="SUPFAM" id="SSF54928">
    <property type="entry name" value="RNA-binding domain, RBD"/>
    <property type="match status" value="1"/>
</dbReference>
<dbReference type="InterPro" id="IPR035979">
    <property type="entry name" value="RBD_domain_sf"/>
</dbReference>
<dbReference type="Pfam" id="PF00076">
    <property type="entry name" value="RRM_1"/>
    <property type="match status" value="1"/>
</dbReference>
<dbReference type="InterPro" id="IPR012677">
    <property type="entry name" value="Nucleotide-bd_a/b_plait_sf"/>
</dbReference>
<evidence type="ECO:0000256" key="2">
    <source>
        <dbReference type="PROSITE-ProRule" id="PRU00176"/>
    </source>
</evidence>
<dbReference type="GO" id="GO:0003723">
    <property type="term" value="F:RNA binding"/>
    <property type="evidence" value="ECO:0007669"/>
    <property type="project" value="UniProtKB-UniRule"/>
</dbReference>
<feature type="compositionally biased region" description="Basic and acidic residues" evidence="3">
    <location>
        <begin position="363"/>
        <end position="388"/>
    </location>
</feature>